<feature type="domain" description="Alpha/beta hydrolase fold-3" evidence="4">
    <location>
        <begin position="83"/>
        <end position="299"/>
    </location>
</feature>
<organism evidence="5 6">
    <name type="scientific">Colwellia psychrerythraea (strain 34H / ATCC BAA-681)</name>
    <name type="common">Vibrio psychroerythus</name>
    <dbReference type="NCBI Taxonomy" id="167879"/>
    <lineage>
        <taxon>Bacteria</taxon>
        <taxon>Pseudomonadati</taxon>
        <taxon>Pseudomonadota</taxon>
        <taxon>Gammaproteobacteria</taxon>
        <taxon>Alteromonadales</taxon>
        <taxon>Colwelliaceae</taxon>
        <taxon>Colwellia</taxon>
    </lineage>
</organism>
<dbReference type="PANTHER" id="PTHR48081">
    <property type="entry name" value="AB HYDROLASE SUPERFAMILY PROTEIN C4A8.06C"/>
    <property type="match status" value="1"/>
</dbReference>
<evidence type="ECO:0000256" key="2">
    <source>
        <dbReference type="ARBA" id="ARBA00022801"/>
    </source>
</evidence>
<dbReference type="SUPFAM" id="SSF53474">
    <property type="entry name" value="alpha/beta-Hydrolases"/>
    <property type="match status" value="1"/>
</dbReference>
<dbReference type="RefSeq" id="WP_011041784.1">
    <property type="nucleotide sequence ID" value="NC_003910.7"/>
</dbReference>
<dbReference type="InterPro" id="IPR029058">
    <property type="entry name" value="AB_hydrolase_fold"/>
</dbReference>
<dbReference type="Pfam" id="PF07859">
    <property type="entry name" value="Abhydrolase_3"/>
    <property type="match status" value="1"/>
</dbReference>
<keyword evidence="2" id="KW-0378">Hydrolase</keyword>
<evidence type="ECO:0000259" key="4">
    <source>
        <dbReference type="Pfam" id="PF07859"/>
    </source>
</evidence>
<sequence length="327" mass="35689">MRGIISPKLVPLLEQANIAIAAAKATGQGFSAELVRQGLDNLSALMGAGPNIAIVKDSFLATSSHNIPVRIYNPAPNDMLPVLLHFHGGGHMCGSADLYDPISRKLALATQAIVICVDYRLAPEYPYPAGLDDCQQVLERYQSLLTEMKYSDELYIAGDSAGGAICTSLVMNNLINEKTSNSIKIDKQILVYPSVDYTMASASIDENGQGFLLEKDKMHWYFQQYFQVSSLEQDEITQAKIVKASPLLGKFSANMPTTLVITAGCDPLRDEGVAYAKSLDEVGVNVEHHSFDGMTHAYMLLNDLVSDECQQTYQLIGQFVKAGINDQ</sequence>
<gene>
    <name evidence="5" type="ordered locus">CPS_0941</name>
</gene>
<evidence type="ECO:0000313" key="6">
    <source>
        <dbReference type="Proteomes" id="UP000000547"/>
    </source>
</evidence>
<dbReference type="EMBL" id="CP000083">
    <property type="protein sequence ID" value="AAZ28637.1"/>
    <property type="molecule type" value="Genomic_DNA"/>
</dbReference>
<dbReference type="InterPro" id="IPR050300">
    <property type="entry name" value="GDXG_lipolytic_enzyme"/>
</dbReference>
<evidence type="ECO:0000256" key="3">
    <source>
        <dbReference type="PROSITE-ProRule" id="PRU10038"/>
    </source>
</evidence>
<dbReference type="Gene3D" id="3.40.50.1820">
    <property type="entry name" value="alpha/beta hydrolase"/>
    <property type="match status" value="1"/>
</dbReference>
<dbReference type="GO" id="GO:0016787">
    <property type="term" value="F:hydrolase activity"/>
    <property type="evidence" value="ECO:0007669"/>
    <property type="project" value="UniProtKB-KW"/>
</dbReference>
<dbReference type="PANTHER" id="PTHR48081:SF8">
    <property type="entry name" value="ALPHA_BETA HYDROLASE FOLD-3 DOMAIN-CONTAINING PROTEIN-RELATED"/>
    <property type="match status" value="1"/>
</dbReference>
<accession>Q487S5</accession>
<protein>
    <submittedName>
        <fullName evidence="5">Putative lipase</fullName>
    </submittedName>
</protein>
<proteinExistence type="inferred from homology"/>
<comment type="similarity">
    <text evidence="1">Belongs to the 'GDXG' lipolytic enzyme family.</text>
</comment>
<dbReference type="Proteomes" id="UP000000547">
    <property type="component" value="Chromosome"/>
</dbReference>
<dbReference type="KEGG" id="cps:CPS_0941"/>
<name>Q487S5_COLP3</name>
<dbReference type="ESTHER" id="colp3-q487s5">
    <property type="family name" value="Hormone-sensitive_lipase_like"/>
</dbReference>
<evidence type="ECO:0000313" key="5">
    <source>
        <dbReference type="EMBL" id="AAZ28637.1"/>
    </source>
</evidence>
<feature type="active site" evidence="3">
    <location>
        <position position="160"/>
    </location>
</feature>
<dbReference type="InterPro" id="IPR013094">
    <property type="entry name" value="AB_hydrolase_3"/>
</dbReference>
<evidence type="ECO:0000256" key="1">
    <source>
        <dbReference type="ARBA" id="ARBA00010515"/>
    </source>
</evidence>
<dbReference type="AlphaFoldDB" id="Q487S5"/>
<dbReference type="HOGENOM" id="CLU_012494_6_4_6"/>
<dbReference type="PROSITE" id="PS01174">
    <property type="entry name" value="LIPASE_GDXG_SER"/>
    <property type="match status" value="1"/>
</dbReference>
<reference evidence="5" key="1">
    <citation type="journal article" date="2005" name="Proc. Natl. Acad. Sci. U.S.A.">
        <title>The psychrophilic lifestyle as revealed by the genome sequence of Colwellia psychrerythraea 34H through genomic and proteomic analyses.</title>
        <authorList>
            <person name="Methe B.A."/>
            <person name="Nelson K.E."/>
            <person name="Deming J.W."/>
            <person name="Momen B."/>
            <person name="Melamud E."/>
            <person name="Zhang X."/>
            <person name="Moult J."/>
            <person name="Madupu R."/>
            <person name="Nelson W.C."/>
            <person name="Dodson R.J."/>
            <person name="Brinkac L.M."/>
            <person name="Daugherty S.C."/>
            <person name="Durkin A.S."/>
            <person name="DeBoy R.T."/>
            <person name="Kolonay J.F."/>
            <person name="Sullivan S.A."/>
            <person name="Zhou L."/>
            <person name="Davidsen T.M."/>
            <person name="Wu M."/>
            <person name="Huston A.L."/>
            <person name="Lewis M."/>
            <person name="Weaver B."/>
            <person name="Weidman J.F."/>
            <person name="Khouri H."/>
            <person name="Utterback T.R."/>
            <person name="Feldblyum T.V."/>
            <person name="Fraser C.M."/>
        </authorList>
    </citation>
    <scope>NUCLEOTIDE SEQUENCE [LARGE SCALE GENOMIC DNA]</scope>
    <source>
        <strain evidence="5">34H</strain>
    </source>
</reference>
<dbReference type="InterPro" id="IPR033140">
    <property type="entry name" value="Lipase_GDXG_put_SER_AS"/>
</dbReference>
<dbReference type="STRING" id="167879.CPS_0941"/>